<dbReference type="EMBL" id="QGMY01000014">
    <property type="protein sequence ID" value="PWR70404.1"/>
    <property type="molecule type" value="Genomic_DNA"/>
</dbReference>
<proteinExistence type="inferred from homology"/>
<dbReference type="InterPro" id="IPR017911">
    <property type="entry name" value="MacB-like_ATP-bd"/>
</dbReference>
<organism evidence="6 7">
    <name type="scientific">Methanospirillum lacunae</name>
    <dbReference type="NCBI Taxonomy" id="668570"/>
    <lineage>
        <taxon>Archaea</taxon>
        <taxon>Methanobacteriati</taxon>
        <taxon>Methanobacteriota</taxon>
        <taxon>Stenosarchaea group</taxon>
        <taxon>Methanomicrobia</taxon>
        <taxon>Methanomicrobiales</taxon>
        <taxon>Methanospirillaceae</taxon>
        <taxon>Methanospirillum</taxon>
    </lineage>
</organism>
<dbReference type="AlphaFoldDB" id="A0A2V2MQ96"/>
<dbReference type="GO" id="GO:0098796">
    <property type="term" value="C:membrane protein complex"/>
    <property type="evidence" value="ECO:0007669"/>
    <property type="project" value="UniProtKB-ARBA"/>
</dbReference>
<evidence type="ECO:0000256" key="2">
    <source>
        <dbReference type="ARBA" id="ARBA00022448"/>
    </source>
</evidence>
<sequence length="224" mass="24691">MVKTGDLTKTYHMGNVQVHALRGVSTGIEKGEFVGIMGPSGSGKSTFLHQVGLLDTPSSGTICINGQETSLMTSEQKARFRLDQMGYVFQDYALIEDLTVLENVAIPGLGLGRDYHEVMEIAGGLVDDVGLGGRADHLRKELSGGQQQRVAIARSLMNSPAIVFADEPCANLDTESSQTILKLFRHLNEEKNQTVVMVSHEPWHTEFFDRIILFRDGRIEKKSE</sequence>
<dbReference type="GO" id="GO:0022857">
    <property type="term" value="F:transmembrane transporter activity"/>
    <property type="evidence" value="ECO:0007669"/>
    <property type="project" value="UniProtKB-ARBA"/>
</dbReference>
<keyword evidence="7" id="KW-1185">Reference proteome</keyword>
<dbReference type="SMART" id="SM00382">
    <property type="entry name" value="AAA"/>
    <property type="match status" value="1"/>
</dbReference>
<dbReference type="PROSITE" id="PS00211">
    <property type="entry name" value="ABC_TRANSPORTER_1"/>
    <property type="match status" value="1"/>
</dbReference>
<dbReference type="PANTHER" id="PTHR42798">
    <property type="entry name" value="LIPOPROTEIN-RELEASING SYSTEM ATP-BINDING PROTEIN LOLD"/>
    <property type="match status" value="1"/>
</dbReference>
<dbReference type="Proteomes" id="UP000245657">
    <property type="component" value="Unassembled WGS sequence"/>
</dbReference>
<dbReference type="InterPro" id="IPR027417">
    <property type="entry name" value="P-loop_NTPase"/>
</dbReference>
<dbReference type="OrthoDB" id="31298at2157"/>
<dbReference type="PANTHER" id="PTHR42798:SF6">
    <property type="entry name" value="CELL DIVISION ATP-BINDING PROTEIN FTSE"/>
    <property type="match status" value="1"/>
</dbReference>
<name>A0A2V2MQ96_9EURY</name>
<dbReference type="FunFam" id="3.40.50.300:FF:000032">
    <property type="entry name" value="Export ABC transporter ATP-binding protein"/>
    <property type="match status" value="1"/>
</dbReference>
<dbReference type="Pfam" id="PF00005">
    <property type="entry name" value="ABC_tran"/>
    <property type="match status" value="1"/>
</dbReference>
<comment type="similarity">
    <text evidence="1">Belongs to the ABC transporter superfamily.</text>
</comment>
<dbReference type="CDD" id="cd03255">
    <property type="entry name" value="ABC_MJ0796_LolCDE_FtsE"/>
    <property type="match status" value="1"/>
</dbReference>
<dbReference type="SUPFAM" id="SSF52540">
    <property type="entry name" value="P-loop containing nucleoside triphosphate hydrolases"/>
    <property type="match status" value="1"/>
</dbReference>
<reference evidence="6 7" key="1">
    <citation type="submission" date="2018-05" db="EMBL/GenBank/DDBJ databases">
        <title>Draft genome of Methanospirillum lacunae Ki8-1.</title>
        <authorList>
            <person name="Dueholm M.S."/>
            <person name="Nielsen P.H."/>
            <person name="Bakmann L.F."/>
            <person name="Otzen D.E."/>
        </authorList>
    </citation>
    <scope>NUCLEOTIDE SEQUENCE [LARGE SCALE GENOMIC DNA]</scope>
    <source>
        <strain evidence="6 7">Ki8-1</strain>
    </source>
</reference>
<evidence type="ECO:0000259" key="5">
    <source>
        <dbReference type="PROSITE" id="PS50893"/>
    </source>
</evidence>
<keyword evidence="3" id="KW-0547">Nucleotide-binding</keyword>
<protein>
    <submittedName>
        <fullName evidence="6">ABC transporter</fullName>
    </submittedName>
</protein>
<dbReference type="InterPro" id="IPR003593">
    <property type="entry name" value="AAA+_ATPase"/>
</dbReference>
<dbReference type="InterPro" id="IPR017871">
    <property type="entry name" value="ABC_transporter-like_CS"/>
</dbReference>
<comment type="caution">
    <text evidence="6">The sequence shown here is derived from an EMBL/GenBank/DDBJ whole genome shotgun (WGS) entry which is preliminary data.</text>
</comment>
<evidence type="ECO:0000256" key="1">
    <source>
        <dbReference type="ARBA" id="ARBA00005417"/>
    </source>
</evidence>
<dbReference type="GO" id="GO:0005524">
    <property type="term" value="F:ATP binding"/>
    <property type="evidence" value="ECO:0007669"/>
    <property type="project" value="UniProtKB-KW"/>
</dbReference>
<evidence type="ECO:0000256" key="3">
    <source>
        <dbReference type="ARBA" id="ARBA00022741"/>
    </source>
</evidence>
<dbReference type="PROSITE" id="PS50893">
    <property type="entry name" value="ABC_TRANSPORTER_2"/>
    <property type="match status" value="1"/>
</dbReference>
<dbReference type="Gene3D" id="3.40.50.300">
    <property type="entry name" value="P-loop containing nucleotide triphosphate hydrolases"/>
    <property type="match status" value="1"/>
</dbReference>
<gene>
    <name evidence="6" type="ORF">DK846_14970</name>
</gene>
<evidence type="ECO:0000313" key="6">
    <source>
        <dbReference type="EMBL" id="PWR70404.1"/>
    </source>
</evidence>
<keyword evidence="4" id="KW-0067">ATP-binding</keyword>
<dbReference type="InterPro" id="IPR003439">
    <property type="entry name" value="ABC_transporter-like_ATP-bd"/>
</dbReference>
<dbReference type="GO" id="GO:0016887">
    <property type="term" value="F:ATP hydrolysis activity"/>
    <property type="evidence" value="ECO:0007669"/>
    <property type="project" value="InterPro"/>
</dbReference>
<feature type="domain" description="ABC transporter" evidence="5">
    <location>
        <begin position="2"/>
        <end position="224"/>
    </location>
</feature>
<evidence type="ECO:0000313" key="7">
    <source>
        <dbReference type="Proteomes" id="UP000245657"/>
    </source>
</evidence>
<accession>A0A2V2MQ96</accession>
<keyword evidence="2" id="KW-0813">Transport</keyword>
<evidence type="ECO:0000256" key="4">
    <source>
        <dbReference type="ARBA" id="ARBA00022840"/>
    </source>
</evidence>